<dbReference type="PANTHER" id="PTHR47595:SF1">
    <property type="entry name" value="MYB_SANT-LIKE DNA-BINDING DOMAIN-CONTAINING PROTEIN"/>
    <property type="match status" value="1"/>
</dbReference>
<reference evidence="4" key="1">
    <citation type="submission" date="2025-08" db="UniProtKB">
        <authorList>
            <consortium name="RefSeq"/>
        </authorList>
    </citation>
    <scope>IDENTIFICATION</scope>
    <source>
        <tissue evidence="4">Testes</tissue>
    </source>
</reference>
<dbReference type="Proteomes" id="UP000694865">
    <property type="component" value="Unplaced"/>
</dbReference>
<protein>
    <submittedName>
        <fullName evidence="4">Calcium-activated chloride channel regulator 4-like</fullName>
    </submittedName>
</protein>
<dbReference type="RefSeq" id="XP_002739811.1">
    <property type="nucleotide sequence ID" value="XM_002739765.1"/>
</dbReference>
<feature type="signal peptide" evidence="1">
    <location>
        <begin position="1"/>
        <end position="20"/>
    </location>
</feature>
<evidence type="ECO:0000256" key="1">
    <source>
        <dbReference type="SAM" id="SignalP"/>
    </source>
</evidence>
<feature type="domain" description="Calcium-activated chloride channel N-terminal" evidence="2">
    <location>
        <begin position="26"/>
        <end position="241"/>
    </location>
</feature>
<evidence type="ECO:0000313" key="3">
    <source>
        <dbReference type="Proteomes" id="UP000694865"/>
    </source>
</evidence>
<keyword evidence="3" id="KW-1185">Reference proteome</keyword>
<evidence type="ECO:0000313" key="4">
    <source>
        <dbReference type="RefSeq" id="XP_002739811.1"/>
    </source>
</evidence>
<gene>
    <name evidence="4" type="primary">LOC100373739</name>
</gene>
<name>A0ABM0GXY4_SACKO</name>
<evidence type="ECO:0000259" key="2">
    <source>
        <dbReference type="Pfam" id="PF08434"/>
    </source>
</evidence>
<dbReference type="Pfam" id="PF08434">
    <property type="entry name" value="CLCA"/>
    <property type="match status" value="1"/>
</dbReference>
<dbReference type="PANTHER" id="PTHR47595">
    <property type="entry name" value="HEAT SHOCK 70 KDA PROTEIN 14"/>
    <property type="match status" value="1"/>
</dbReference>
<dbReference type="GeneID" id="100373739"/>
<keyword evidence="1" id="KW-0732">Signal</keyword>
<dbReference type="InterPro" id="IPR013642">
    <property type="entry name" value="CLCA_N"/>
</dbReference>
<sequence>MASTVYMCVILACTMYTVDSVSNSRVTLVNNEYHDIVIAIEENVPEDLALLDKIQEVFTDASAFLCEITRYRAYFKNITILVPKFWSDNVQYEMPSFESYYTSDIRIDNSDYDGPYVWKSTPCGELGEYMHLTADYLTDSTIGDNYGDYDKVIVHEWGHLRYGVYDEYPGGNTGAPYFYANSNGDIEATRCSTAVTGDMVNLNTGQPCAFVNNYPEDDCYFYDDRNVATFTGSLMYRQYLPQKRRLRRGRTGQYQRKIKTLRIKYREVTEHNNRSGRDPKTMPFWDELHKILDGRPAFNPQTPVFLLSEKLIHFCDNDTFADTPGSIHNIESPSKHNILCDEKSVWEASLSFYKINSNFKNK</sequence>
<feature type="chain" id="PRO_5046136173" evidence="1">
    <location>
        <begin position="21"/>
        <end position="362"/>
    </location>
</feature>
<proteinExistence type="predicted"/>
<organism evidence="3 4">
    <name type="scientific">Saccoglossus kowalevskii</name>
    <name type="common">Acorn worm</name>
    <dbReference type="NCBI Taxonomy" id="10224"/>
    <lineage>
        <taxon>Eukaryota</taxon>
        <taxon>Metazoa</taxon>
        <taxon>Hemichordata</taxon>
        <taxon>Enteropneusta</taxon>
        <taxon>Harrimaniidae</taxon>
        <taxon>Saccoglossus</taxon>
    </lineage>
</organism>
<accession>A0ABM0GXY4</accession>